<protein>
    <submittedName>
        <fullName evidence="2">(Mediterranean fruit fly) hypothetical protein</fullName>
    </submittedName>
</protein>
<reference evidence="2" key="1">
    <citation type="submission" date="2020-11" db="EMBL/GenBank/DDBJ databases">
        <authorList>
            <person name="Whitehead M."/>
        </authorList>
    </citation>
    <scope>NUCLEOTIDE SEQUENCE</scope>
    <source>
        <strain evidence="2">EGII</strain>
    </source>
</reference>
<dbReference type="EMBL" id="CAJHJT010000012">
    <property type="protein sequence ID" value="CAD6998091.1"/>
    <property type="molecule type" value="Genomic_DNA"/>
</dbReference>
<keyword evidence="3" id="KW-1185">Reference proteome</keyword>
<feature type="region of interest" description="Disordered" evidence="1">
    <location>
        <begin position="30"/>
        <end position="59"/>
    </location>
</feature>
<dbReference type="AlphaFoldDB" id="A0A811UH28"/>
<accession>A0A811UH28</accession>
<comment type="caution">
    <text evidence="2">The sequence shown here is derived from an EMBL/GenBank/DDBJ whole genome shotgun (WGS) entry which is preliminary data.</text>
</comment>
<sequence length="173" mass="18862">MSKKCDNQAKQEDCVSHVCGYQASSDVSRQPYVGLTPSVDTDDKRTSNSTSALAPSTNQPANCINCSSNNNNRSAAAITAAAEVSDNRQESLIKEMTFASTALGSPEMRTLAAVNAVSKRHQSNAAATTKRTRHADDDDDASYCVRVPRKRIRLKQLGRRRDTAVEGVWEKQK</sequence>
<evidence type="ECO:0000313" key="3">
    <source>
        <dbReference type="Proteomes" id="UP000606786"/>
    </source>
</evidence>
<organism evidence="2 3">
    <name type="scientific">Ceratitis capitata</name>
    <name type="common">Mediterranean fruit fly</name>
    <name type="synonym">Tephritis capitata</name>
    <dbReference type="NCBI Taxonomy" id="7213"/>
    <lineage>
        <taxon>Eukaryota</taxon>
        <taxon>Metazoa</taxon>
        <taxon>Ecdysozoa</taxon>
        <taxon>Arthropoda</taxon>
        <taxon>Hexapoda</taxon>
        <taxon>Insecta</taxon>
        <taxon>Pterygota</taxon>
        <taxon>Neoptera</taxon>
        <taxon>Endopterygota</taxon>
        <taxon>Diptera</taxon>
        <taxon>Brachycera</taxon>
        <taxon>Muscomorpha</taxon>
        <taxon>Tephritoidea</taxon>
        <taxon>Tephritidae</taxon>
        <taxon>Ceratitis</taxon>
        <taxon>Ceratitis</taxon>
    </lineage>
</organism>
<name>A0A811UH28_CERCA</name>
<proteinExistence type="predicted"/>
<evidence type="ECO:0000313" key="2">
    <source>
        <dbReference type="EMBL" id="CAD6998091.1"/>
    </source>
</evidence>
<evidence type="ECO:0000256" key="1">
    <source>
        <dbReference type="SAM" id="MobiDB-lite"/>
    </source>
</evidence>
<dbReference type="Proteomes" id="UP000606786">
    <property type="component" value="Unassembled WGS sequence"/>
</dbReference>
<feature type="compositionally biased region" description="Polar residues" evidence="1">
    <location>
        <begin position="47"/>
        <end position="59"/>
    </location>
</feature>
<gene>
    <name evidence="2" type="ORF">CCAP1982_LOCUS6705</name>
</gene>